<sequence>MSDKIVVDEQKSLLDGQIDSVEEIKEHLIKAMSVLDLVVSSLEKKEAAIKDDDIASELNAIVSVYDNLDTAFGEANAVGRFLKDQQTVDTDNE</sequence>
<dbReference type="Proteomes" id="UP000186758">
    <property type="component" value="Unassembled WGS sequence"/>
</dbReference>
<name>A0A140DU56_9FIRM</name>
<protein>
    <submittedName>
        <fullName evidence="1">Uncharacterized protein</fullName>
    </submittedName>
</protein>
<accession>A0A140DU56</accession>
<evidence type="ECO:0000313" key="3">
    <source>
        <dbReference type="Proteomes" id="UP000069771"/>
    </source>
</evidence>
<reference evidence="1 3" key="1">
    <citation type="journal article" date="2016" name="Gut Pathog.">
        <title>Whole genome sequencing of "Faecalibaculum rodentium" ALO17, isolated from C57BL/6J laboratory mouse feces.</title>
        <authorList>
            <person name="Lim S."/>
            <person name="Chang D.H."/>
            <person name="Ahn S."/>
            <person name="Kim B.C."/>
        </authorList>
    </citation>
    <scope>NUCLEOTIDE SEQUENCE [LARGE SCALE GENOMIC DNA]</scope>
    <source>
        <strain evidence="1 3">Alo17</strain>
    </source>
</reference>
<evidence type="ECO:0000313" key="2">
    <source>
        <dbReference type="EMBL" id="OLU46566.1"/>
    </source>
</evidence>
<gene>
    <name evidence="1" type="ORF">AALO17_10490</name>
    <name evidence="2" type="ORF">BO223_01900</name>
</gene>
<dbReference type="EMBL" id="MPJZ01000028">
    <property type="protein sequence ID" value="OLU46566.1"/>
    <property type="molecule type" value="Genomic_DNA"/>
</dbReference>
<dbReference type="KEGG" id="fro:AALO17_10490"/>
<proteinExistence type="predicted"/>
<dbReference type="OrthoDB" id="9940482at2"/>
<dbReference type="RefSeq" id="WP_067556214.1">
    <property type="nucleotide sequence ID" value="NZ_CAJTBG010000013.1"/>
</dbReference>
<evidence type="ECO:0000313" key="1">
    <source>
        <dbReference type="EMBL" id="AMK54183.1"/>
    </source>
</evidence>
<keyword evidence="3" id="KW-1185">Reference proteome</keyword>
<evidence type="ECO:0000313" key="4">
    <source>
        <dbReference type="Proteomes" id="UP000186758"/>
    </source>
</evidence>
<dbReference type="Proteomes" id="UP000069771">
    <property type="component" value="Chromosome"/>
</dbReference>
<organism evidence="1 3">
    <name type="scientific">Faecalibaculum rodentium</name>
    <dbReference type="NCBI Taxonomy" id="1702221"/>
    <lineage>
        <taxon>Bacteria</taxon>
        <taxon>Bacillati</taxon>
        <taxon>Bacillota</taxon>
        <taxon>Erysipelotrichia</taxon>
        <taxon>Erysipelotrichales</taxon>
        <taxon>Erysipelotrichaceae</taxon>
        <taxon>Faecalibaculum</taxon>
    </lineage>
</organism>
<dbReference type="AlphaFoldDB" id="A0A140DU56"/>
<reference evidence="2 4" key="2">
    <citation type="submission" date="2016-11" db="EMBL/GenBank/DDBJ databases">
        <title>Description of two novel members of the family Erysipelotrichaceae: Ileibacterium lipovorans gen. nov., sp. nov. and Dubosiella newyorkensis, gen. nov., sp. nov.</title>
        <authorList>
            <person name="Cox L.M."/>
            <person name="Sohn J."/>
            <person name="Tyrrell K.L."/>
            <person name="Citron D.M."/>
            <person name="Lawson P.A."/>
            <person name="Patel N.B."/>
            <person name="Iizumi T."/>
            <person name="Perez-Perez G.I."/>
            <person name="Goldstein E.J."/>
            <person name="Blaser M.J."/>
        </authorList>
    </citation>
    <scope>NUCLEOTIDE SEQUENCE [LARGE SCALE GENOMIC DNA]</scope>
    <source>
        <strain evidence="2 4">NYU-BL-K8</strain>
    </source>
</reference>
<dbReference type="GeneID" id="78477822"/>
<dbReference type="EMBL" id="CP011391">
    <property type="protein sequence ID" value="AMK54183.1"/>
    <property type="molecule type" value="Genomic_DNA"/>
</dbReference>